<dbReference type="OrthoDB" id="98069at2759"/>
<protein>
    <submittedName>
        <fullName evidence="1">Uncharacterized protein</fullName>
    </submittedName>
</protein>
<accession>A0A8T1VTB7</accession>
<dbReference type="AlphaFoldDB" id="A0A8T1VTB7"/>
<proteinExistence type="predicted"/>
<dbReference type="Proteomes" id="UP000694044">
    <property type="component" value="Unassembled WGS sequence"/>
</dbReference>
<name>A0A8T1VTB7_9STRA</name>
<gene>
    <name evidence="1" type="ORF">PHYPSEUDO_003630</name>
</gene>
<keyword evidence="2" id="KW-1185">Reference proteome</keyword>
<comment type="caution">
    <text evidence="1">The sequence shown here is derived from an EMBL/GenBank/DDBJ whole genome shotgun (WGS) entry which is preliminary data.</text>
</comment>
<sequence length="247" mass="27161">MCMPLRGMASAILQATFWSPRTPTDSKRGDDAEVTADDAEEGAIVHALTCQAAPRTNRVKFVATVDSVQVSLALGVSARRDASSGLLLQQATATWAFSAANERSQLPVEFIDDPIHAFELVTSSLFKAYAANRLQFSAHRHAEWATGSSLSLTPRVVSNPATMVMKELVRTASKLPQQQGDENCVHGHAAKKTEKKLRLPRSAGINPRYLDYENTLAYSTRRQGNLERRHALERNQRTTIPLKPPTP</sequence>
<evidence type="ECO:0000313" key="1">
    <source>
        <dbReference type="EMBL" id="KAG7383468.1"/>
    </source>
</evidence>
<evidence type="ECO:0000313" key="2">
    <source>
        <dbReference type="Proteomes" id="UP000694044"/>
    </source>
</evidence>
<dbReference type="EMBL" id="JAGDFM010000176">
    <property type="protein sequence ID" value="KAG7383468.1"/>
    <property type="molecule type" value="Genomic_DNA"/>
</dbReference>
<reference evidence="1" key="1">
    <citation type="submission" date="2021-02" db="EMBL/GenBank/DDBJ databases">
        <authorList>
            <person name="Palmer J.M."/>
        </authorList>
    </citation>
    <scope>NUCLEOTIDE SEQUENCE</scope>
    <source>
        <strain evidence="1">SCRP734</strain>
    </source>
</reference>
<organism evidence="1 2">
    <name type="scientific">Phytophthora pseudosyringae</name>
    <dbReference type="NCBI Taxonomy" id="221518"/>
    <lineage>
        <taxon>Eukaryota</taxon>
        <taxon>Sar</taxon>
        <taxon>Stramenopiles</taxon>
        <taxon>Oomycota</taxon>
        <taxon>Peronosporomycetes</taxon>
        <taxon>Peronosporales</taxon>
        <taxon>Peronosporaceae</taxon>
        <taxon>Phytophthora</taxon>
    </lineage>
</organism>